<evidence type="ECO:0000256" key="5">
    <source>
        <dbReference type="SAM" id="Coils"/>
    </source>
</evidence>
<accession>A0A8K1G294</accession>
<evidence type="ECO:0000313" key="8">
    <source>
        <dbReference type="EMBL" id="TRZ10363.1"/>
    </source>
</evidence>
<evidence type="ECO:0000256" key="6">
    <source>
        <dbReference type="SAM" id="MobiDB-lite"/>
    </source>
</evidence>
<feature type="compositionally biased region" description="Pro residues" evidence="6">
    <location>
        <begin position="694"/>
        <end position="703"/>
    </location>
</feature>
<proteinExistence type="predicted"/>
<dbReference type="OrthoDB" id="10252328at2759"/>
<feature type="compositionally biased region" description="Pro residues" evidence="6">
    <location>
        <begin position="51"/>
        <end position="62"/>
    </location>
</feature>
<keyword evidence="5" id="KW-0175">Coiled coil</keyword>
<feature type="region of interest" description="Disordered" evidence="6">
    <location>
        <begin position="1272"/>
        <end position="1292"/>
    </location>
</feature>
<keyword evidence="4" id="KW-0040">ANK repeat</keyword>
<evidence type="ECO:0000259" key="7">
    <source>
        <dbReference type="PROSITE" id="PS52003"/>
    </source>
</evidence>
<evidence type="ECO:0000256" key="3">
    <source>
        <dbReference type="ARBA" id="ARBA00023163"/>
    </source>
</evidence>
<feature type="region of interest" description="Disordered" evidence="6">
    <location>
        <begin position="1073"/>
        <end position="1099"/>
    </location>
</feature>
<comment type="caution">
    <text evidence="8">The sequence shown here is derived from an EMBL/GenBank/DDBJ whole genome shotgun (WGS) entry which is preliminary data.</text>
</comment>
<sequence length="1354" mass="150577">MSESEVCGGYSPGQGSPLPGETASPKSCFQQSPSLPDSGLTELNVESPKIYHPPPCKPPGMPAPADSELSSDPPQKRYMGVRVKMPVRELLRKIRLSKGLEPPPGKVRIPRGWGAEKRRAHPYTEKQPRQSKQSAGQTPKGLEDLDILVEVLQEDLNSSQPREEPRHPAPGGCFWQGFPAELQRWEGAGSGDPQGRRQSPARLHQEPSWTDFHPTPPGQAELSLHGEQGSVQRSGSPGMFSRTGEKGSSWWMQDGGFSRSSPPQDVSALPSPAQMLLEAPRGSPDVTPISFSRQDLSALSFFQFQLHREENWLRNIPEEKLLAPDENGNRLLHKAVAQGRRALTFALAQRFASLNKIDEKDAEKRTALHLAAEKNQHLMVSDLISLGANVNEQDSSGKTPLHLCAENGYLRVLEVLKNCKNNGVCVEVDLPDHHGLTPLLCAAVAHTVLVTQSQSSARDTSTGRFLTLRKDQILEGILCLLQMGAKPQLQVLNSCQTSTSCPKLEENTELMWLLQTHKPQAQDVLQEPCLVSTQGRHNSKMMRSARVGFTAKEENRTCQFAQQVCADPRDFQGYDKVLGLCICHSGSLEEICNSQCRREQKHTLQLSCAERKAQLLITHSNGSKTAVLLEGLRKVLPRPSFSLEGVCAAGQRTQAAHLVETSGKGFLGVYNPDPQLIHDLIMMNEDPSLYKISPPPAAAPAPSGPEECRDLREQTLSPPNSTSQPKFLGILNPTTCTSDNVSLVFIMSREHFPLYDVNNLYNTNAEFDWGDFRSLREEIRENSRNSQKFLLFLFHFQAPGTYVLHLSSNKHKRMYVRVMPAGGRCPQDGPFLPSSPRVAVQLGMGRRKELLLSPDWAALTGLISGLLLLLAAALFLWQGLGWAGRGSPSPAFRRRQLQYSLDRFSRFSSQIPELFVVTKPHPGLQRGDDAWEDEGQIDLESFNTKVFFELLLRQSQSVTTTLGHFQEEVKALYHRIMNEISSLKNLWIKILSTPGKGEDEDDNESRGTEQQVEASVCSVPFQVPFPGSPLENPQATRFYGLSEISNNPWELIPQKLIPLLHSVLRVLEENRKNNLSPESPEVAESREQQQAAREGGELRAVDPAALSPREFVVFQYGLSILKFLTFHMKAPGVALGVASSLPPSPAPGNAFRNYFFYQVCPPHTHKILLFPSRALKACLSEMLSLRLQLSAAAQGDKAQGINQMLLKGEPISTEEINLISQLFEVRVKSLADMEALEKSLLLRVKSEESLNKWLVKKTENFLHPLSSRGRKSLGQRAHLEEESVNSSSPSELEDKVDALTEELVQILEDEQQFLSSEGNEDLLSYYLEITTLEKESLVKQINELEEEIARGREL</sequence>
<feature type="region of interest" description="Disordered" evidence="6">
    <location>
        <begin position="1"/>
        <end position="81"/>
    </location>
</feature>
<keyword evidence="2" id="KW-0010">Activator</keyword>
<dbReference type="GO" id="GO:0003677">
    <property type="term" value="F:DNA binding"/>
    <property type="evidence" value="ECO:0007669"/>
    <property type="project" value="InterPro"/>
</dbReference>
<dbReference type="PANTHER" id="PTHR47236:SF5">
    <property type="entry name" value="GENE, 32742-RELATED"/>
    <property type="match status" value="1"/>
</dbReference>
<reference evidence="8" key="1">
    <citation type="submission" date="2019-04" db="EMBL/GenBank/DDBJ databases">
        <title>Genome assembly of Zosterops borbonicus 15179.</title>
        <authorList>
            <person name="Leroy T."/>
            <person name="Anselmetti Y."/>
            <person name="Tilak M.-K."/>
            <person name="Nabholz B."/>
        </authorList>
    </citation>
    <scope>NUCLEOTIDE SEQUENCE</scope>
    <source>
        <strain evidence="8">HGM_15179</strain>
        <tissue evidence="8">Muscle</tissue>
    </source>
</reference>
<dbReference type="SUPFAM" id="SSF48403">
    <property type="entry name" value="Ankyrin repeat"/>
    <property type="match status" value="1"/>
</dbReference>
<dbReference type="PROSITE" id="PS50088">
    <property type="entry name" value="ANK_REPEAT"/>
    <property type="match status" value="2"/>
</dbReference>
<feature type="compositionally biased region" description="Polar residues" evidence="6">
    <location>
        <begin position="24"/>
        <end position="35"/>
    </location>
</feature>
<dbReference type="Gene3D" id="1.25.40.20">
    <property type="entry name" value="Ankyrin repeat-containing domain"/>
    <property type="match status" value="1"/>
</dbReference>
<evidence type="ECO:0000256" key="4">
    <source>
        <dbReference type="PROSITE-ProRule" id="PRU00023"/>
    </source>
</evidence>
<dbReference type="SMART" id="SM00248">
    <property type="entry name" value="ANK"/>
    <property type="match status" value="3"/>
</dbReference>
<dbReference type="GO" id="GO:0070974">
    <property type="term" value="F:POU domain binding"/>
    <property type="evidence" value="ECO:0007669"/>
    <property type="project" value="InterPro"/>
</dbReference>
<keyword evidence="1" id="KW-0805">Transcription regulation</keyword>
<evidence type="ECO:0000256" key="2">
    <source>
        <dbReference type="ARBA" id="ARBA00023159"/>
    </source>
</evidence>
<feature type="region of interest" description="Disordered" evidence="6">
    <location>
        <begin position="96"/>
        <end position="269"/>
    </location>
</feature>
<feature type="compositionally biased region" description="Polar residues" evidence="6">
    <location>
        <begin position="714"/>
        <end position="724"/>
    </location>
</feature>
<feature type="repeat" description="ANK" evidence="4">
    <location>
        <begin position="363"/>
        <end position="395"/>
    </location>
</feature>
<feature type="compositionally biased region" description="Basic and acidic residues" evidence="6">
    <location>
        <begin position="114"/>
        <end position="128"/>
    </location>
</feature>
<dbReference type="InterPro" id="IPR002110">
    <property type="entry name" value="Ankyrin_rpt"/>
</dbReference>
<feature type="coiled-coil region" evidence="5">
    <location>
        <begin position="1327"/>
        <end position="1354"/>
    </location>
</feature>
<evidence type="ECO:0000313" key="9">
    <source>
        <dbReference type="Proteomes" id="UP000796761"/>
    </source>
</evidence>
<feature type="domain" description="OCA" evidence="7">
    <location>
        <begin position="75"/>
        <end position="97"/>
    </location>
</feature>
<feature type="repeat" description="ANK" evidence="4">
    <location>
        <begin position="396"/>
        <end position="416"/>
    </location>
</feature>
<evidence type="ECO:0000256" key="1">
    <source>
        <dbReference type="ARBA" id="ARBA00023015"/>
    </source>
</evidence>
<dbReference type="PROSITE" id="PS50297">
    <property type="entry name" value="ANK_REP_REGION"/>
    <property type="match status" value="2"/>
</dbReference>
<dbReference type="InterPro" id="IPR036770">
    <property type="entry name" value="Ankyrin_rpt-contain_sf"/>
</dbReference>
<dbReference type="InterPro" id="IPR047571">
    <property type="entry name" value="OCA"/>
</dbReference>
<dbReference type="PANTHER" id="PTHR47236">
    <property type="entry name" value="GENE, 32742-RELATED-RELATED"/>
    <property type="match status" value="1"/>
</dbReference>
<organism evidence="8 9">
    <name type="scientific">Zosterops borbonicus</name>
    <dbReference type="NCBI Taxonomy" id="364589"/>
    <lineage>
        <taxon>Eukaryota</taxon>
        <taxon>Metazoa</taxon>
        <taxon>Chordata</taxon>
        <taxon>Craniata</taxon>
        <taxon>Vertebrata</taxon>
        <taxon>Euteleostomi</taxon>
        <taxon>Archelosauria</taxon>
        <taxon>Archosauria</taxon>
        <taxon>Dinosauria</taxon>
        <taxon>Saurischia</taxon>
        <taxon>Theropoda</taxon>
        <taxon>Coelurosauria</taxon>
        <taxon>Aves</taxon>
        <taxon>Neognathae</taxon>
        <taxon>Neoaves</taxon>
        <taxon>Telluraves</taxon>
        <taxon>Australaves</taxon>
        <taxon>Passeriformes</taxon>
        <taxon>Sylvioidea</taxon>
        <taxon>Zosteropidae</taxon>
        <taxon>Zosterops</taxon>
    </lineage>
</organism>
<gene>
    <name evidence="8" type="ORF">HGM15179_016757</name>
</gene>
<dbReference type="Proteomes" id="UP000796761">
    <property type="component" value="Unassembled WGS sequence"/>
</dbReference>
<protein>
    <recommendedName>
        <fullName evidence="7">OCA domain-containing protein</fullName>
    </recommendedName>
</protein>
<dbReference type="EMBL" id="SWJQ01000879">
    <property type="protein sequence ID" value="TRZ10363.1"/>
    <property type="molecule type" value="Genomic_DNA"/>
</dbReference>
<keyword evidence="3" id="KW-0804">Transcription</keyword>
<name>A0A8K1G294_9PASS</name>
<keyword evidence="9" id="KW-1185">Reference proteome</keyword>
<dbReference type="Pfam" id="PF12796">
    <property type="entry name" value="Ank_2"/>
    <property type="match status" value="1"/>
</dbReference>
<feature type="region of interest" description="Disordered" evidence="6">
    <location>
        <begin position="694"/>
        <end position="724"/>
    </location>
</feature>
<dbReference type="PROSITE" id="PS52003">
    <property type="entry name" value="OCA"/>
    <property type="match status" value="1"/>
</dbReference>